<proteinExistence type="predicted"/>
<protein>
    <submittedName>
        <fullName evidence="1">Uncharacterized protein</fullName>
    </submittedName>
</protein>
<sequence length="157" mass="17120">MDIGGGLRPGVTFTPLQESLSRTETIDAAVARPTDLHLNARHAKPRKGTRPRHALATRRHRPGVGVSRCVGAICPTQVCTGKENQRNFRPSACPAHDHPRALSKAPPLWQWTEIVTTGEIQSTPPTLDPLFQGSRLEHLSIITTLPSHTVLRPSAPD</sequence>
<organism>
    <name type="scientific">Branchiostoma floridae</name>
    <name type="common">Florida lancelet</name>
    <name type="synonym">Amphioxus</name>
    <dbReference type="NCBI Taxonomy" id="7739"/>
    <lineage>
        <taxon>Eukaryota</taxon>
        <taxon>Metazoa</taxon>
        <taxon>Chordata</taxon>
        <taxon>Cephalochordata</taxon>
        <taxon>Leptocardii</taxon>
        <taxon>Amphioxiformes</taxon>
        <taxon>Branchiostomatidae</taxon>
        <taxon>Branchiostoma</taxon>
    </lineage>
</organism>
<accession>C3Y1D8</accession>
<gene>
    <name evidence="1" type="ORF">BRAFLDRAFT_83672</name>
</gene>
<dbReference type="EMBL" id="GG666480">
    <property type="protein sequence ID" value="EEN65678.1"/>
    <property type="molecule type" value="Genomic_DNA"/>
</dbReference>
<evidence type="ECO:0000313" key="1">
    <source>
        <dbReference type="EMBL" id="EEN65678.1"/>
    </source>
</evidence>
<reference evidence="1" key="1">
    <citation type="journal article" date="2008" name="Nature">
        <title>The amphioxus genome and the evolution of the chordate karyotype.</title>
        <authorList>
            <consortium name="US DOE Joint Genome Institute (JGI-PGF)"/>
            <person name="Putnam N.H."/>
            <person name="Butts T."/>
            <person name="Ferrier D.E.K."/>
            <person name="Furlong R.F."/>
            <person name="Hellsten U."/>
            <person name="Kawashima T."/>
            <person name="Robinson-Rechavi M."/>
            <person name="Shoguchi E."/>
            <person name="Terry A."/>
            <person name="Yu J.-K."/>
            <person name="Benito-Gutierrez E.L."/>
            <person name="Dubchak I."/>
            <person name="Garcia-Fernandez J."/>
            <person name="Gibson-Brown J.J."/>
            <person name="Grigoriev I.V."/>
            <person name="Horton A.C."/>
            <person name="de Jong P.J."/>
            <person name="Jurka J."/>
            <person name="Kapitonov V.V."/>
            <person name="Kohara Y."/>
            <person name="Kuroki Y."/>
            <person name="Lindquist E."/>
            <person name="Lucas S."/>
            <person name="Osoegawa K."/>
            <person name="Pennacchio L.A."/>
            <person name="Salamov A.A."/>
            <person name="Satou Y."/>
            <person name="Sauka-Spengler T."/>
            <person name="Schmutz J."/>
            <person name="Shin-I T."/>
            <person name="Toyoda A."/>
            <person name="Bronner-Fraser M."/>
            <person name="Fujiyama A."/>
            <person name="Holland L.Z."/>
            <person name="Holland P.W.H."/>
            <person name="Satoh N."/>
            <person name="Rokhsar D.S."/>
        </authorList>
    </citation>
    <scope>NUCLEOTIDE SEQUENCE [LARGE SCALE GENOMIC DNA]</scope>
    <source>
        <strain evidence="1">S238N-H82</strain>
        <tissue evidence="1">Testes</tissue>
    </source>
</reference>
<dbReference type="AlphaFoldDB" id="C3Y1D8"/>
<dbReference type="InParanoid" id="C3Y1D8"/>
<name>C3Y1D8_BRAFL</name>